<organism evidence="1 2">
    <name type="scientific">Cocos nucifera</name>
    <name type="common">Coconut palm</name>
    <dbReference type="NCBI Taxonomy" id="13894"/>
    <lineage>
        <taxon>Eukaryota</taxon>
        <taxon>Viridiplantae</taxon>
        <taxon>Streptophyta</taxon>
        <taxon>Embryophyta</taxon>
        <taxon>Tracheophyta</taxon>
        <taxon>Spermatophyta</taxon>
        <taxon>Magnoliopsida</taxon>
        <taxon>Liliopsida</taxon>
        <taxon>Arecaceae</taxon>
        <taxon>Arecoideae</taxon>
        <taxon>Cocoseae</taxon>
        <taxon>Attaleinae</taxon>
        <taxon>Cocos</taxon>
    </lineage>
</organism>
<sequence length="348" mass="38541">MGNGLSPCFSSTSNGLVKLVFWGGTTKFLAGNQLAGELMFRFPDSVVCHADSFYIGQPVPVLSIGDELLAGETYFVMPVDRFPCNQALTAVTLASLSAGPKKPSLVALGQHPFEYVKGSDGRTLIKVQPEFITKVITADEGRQKCGGDGETLCSTPELKKHYAQLVGSRDRPWSPKLETISESKIRFVFIDKFLMLRLGLTLRQLDHVKFACTLDLHSNSLTRALPRGMDRLMGLEILWPGLNGFTESIPVEIKNPICSKSKSKVGYRQLQYLTSFSADANQLSREVPSKICEADSLAPLSLFAEALGYLGKLPLVTLELAWENFSQMVPDRLYVELFQTFRKYLNNN</sequence>
<reference evidence="1" key="2">
    <citation type="submission" date="2019-07" db="EMBL/GenBank/DDBJ databases">
        <authorList>
            <person name="Yang Y."/>
            <person name="Bocs S."/>
            <person name="Baudouin L."/>
        </authorList>
    </citation>
    <scope>NUCLEOTIDE SEQUENCE</scope>
    <source>
        <tissue evidence="1">Spear leaf of Hainan Tall coconut</tissue>
    </source>
</reference>
<evidence type="ECO:0000313" key="2">
    <source>
        <dbReference type="Proteomes" id="UP000797356"/>
    </source>
</evidence>
<dbReference type="PANTHER" id="PTHR33052">
    <property type="entry name" value="DUF4228 DOMAIN PROTEIN-RELATED"/>
    <property type="match status" value="1"/>
</dbReference>
<dbReference type="Pfam" id="PF14009">
    <property type="entry name" value="PADRE"/>
    <property type="match status" value="1"/>
</dbReference>
<gene>
    <name evidence="1" type="ORF">COCNU_16G002120</name>
</gene>
<evidence type="ECO:0000313" key="1">
    <source>
        <dbReference type="EMBL" id="KAG1371118.1"/>
    </source>
</evidence>
<protein>
    <submittedName>
        <fullName evidence="1">Uncharacterized protein</fullName>
    </submittedName>
</protein>
<dbReference type="Proteomes" id="UP000797356">
    <property type="component" value="Chromosome 16"/>
</dbReference>
<reference evidence="1" key="1">
    <citation type="journal article" date="2017" name="Gigascience">
        <title>The genome draft of coconut (Cocos nucifera).</title>
        <authorList>
            <person name="Xiao Y."/>
            <person name="Xu P."/>
            <person name="Fan H."/>
            <person name="Baudouin L."/>
            <person name="Xia W."/>
            <person name="Bocs S."/>
            <person name="Xu J."/>
            <person name="Li Q."/>
            <person name="Guo A."/>
            <person name="Zhou L."/>
            <person name="Li J."/>
            <person name="Wu Y."/>
            <person name="Ma Z."/>
            <person name="Armero A."/>
            <person name="Issali A.E."/>
            <person name="Liu N."/>
            <person name="Peng M."/>
            <person name="Yang Y."/>
        </authorList>
    </citation>
    <scope>NUCLEOTIDE SEQUENCE</scope>
    <source>
        <tissue evidence="1">Spear leaf of Hainan Tall coconut</tissue>
    </source>
</reference>
<dbReference type="EMBL" id="CM017887">
    <property type="protein sequence ID" value="KAG1371118.1"/>
    <property type="molecule type" value="Genomic_DNA"/>
</dbReference>
<dbReference type="InterPro" id="IPR025322">
    <property type="entry name" value="PADRE_dom"/>
</dbReference>
<keyword evidence="2" id="KW-1185">Reference proteome</keyword>
<comment type="caution">
    <text evidence="1">The sequence shown here is derived from an EMBL/GenBank/DDBJ whole genome shotgun (WGS) entry which is preliminary data.</text>
</comment>
<dbReference type="AlphaFoldDB" id="A0A8K0NDK5"/>
<dbReference type="Gene3D" id="3.80.10.10">
    <property type="entry name" value="Ribonuclease Inhibitor"/>
    <property type="match status" value="1"/>
</dbReference>
<proteinExistence type="predicted"/>
<dbReference type="OrthoDB" id="1899115at2759"/>
<name>A0A8K0NDK5_COCNU</name>
<dbReference type="SUPFAM" id="SSF52058">
    <property type="entry name" value="L domain-like"/>
    <property type="match status" value="1"/>
</dbReference>
<dbReference type="InterPro" id="IPR032675">
    <property type="entry name" value="LRR_dom_sf"/>
</dbReference>
<accession>A0A8K0NDK5</accession>